<comment type="caution">
    <text evidence="1">The sequence shown here is derived from an EMBL/GenBank/DDBJ whole genome shotgun (WGS) entry which is preliminary data.</text>
</comment>
<reference evidence="1 2" key="2">
    <citation type="submission" date="2019-05" db="EMBL/GenBank/DDBJ databases">
        <title>Glycomyces buryatensis sp. nov.</title>
        <authorList>
            <person name="Nikitina E."/>
        </authorList>
    </citation>
    <scope>NUCLEOTIDE SEQUENCE [LARGE SCALE GENOMIC DNA]</scope>
    <source>
        <strain evidence="1 2">18</strain>
    </source>
</reference>
<dbReference type="Proteomes" id="UP000308760">
    <property type="component" value="Unassembled WGS sequence"/>
</dbReference>
<accession>A0A4S8QCB0</accession>
<gene>
    <name evidence="1" type="ORF">FAB82_07925</name>
</gene>
<dbReference type="RefSeq" id="WP_136534002.1">
    <property type="nucleotide sequence ID" value="NZ_STGY01000029.1"/>
</dbReference>
<keyword evidence="2" id="KW-1185">Reference proteome</keyword>
<reference evidence="2" key="1">
    <citation type="submission" date="2019-04" db="EMBL/GenBank/DDBJ databases">
        <title>Nocardioides xinjiangensis sp. nov.</title>
        <authorList>
            <person name="Liu S."/>
        </authorList>
    </citation>
    <scope>NUCLEOTIDE SEQUENCE [LARGE SCALE GENOMIC DNA]</scope>
    <source>
        <strain evidence="2">18</strain>
    </source>
</reference>
<sequence>MSAYQYYEFLAIDRPLTEAEQAEVRETSTRARINATSFVNEYHYGDYSGDTRRILSRYYDAHLYFAEWGSRQVMLKLPTRLVDLQRCEQYWANPGCTISRGKGTVVFDFSPDFEDDGEWEDVWDEGDLGVSLASIAGVRSEIAVGDLRGLYLAWLAAYGRWEIAEEAFPPDDEDRLEPPVPAGLGRLTFPQRALVDFLRIDRDLLAVAARTSTALADAAWPGVDEAIRRLSESDKDGLLSRVAAGEGAAVRLELARLAAGDRSNAVDDPEKRRTVGELLDAAAEHREQRLQRERLAAAAAADARAAAEAKRERTERDRRLREVARDPETAWERVGQLVEVGRSGEYDEAAHIVEDLWTLAMRDGHQDAVRGRLVELRSRYARRPAFQRRLDERDIPAANE</sequence>
<dbReference type="AlphaFoldDB" id="A0A4S8QCB0"/>
<dbReference type="OrthoDB" id="9066681at2"/>
<dbReference type="EMBL" id="STGY01000029">
    <property type="protein sequence ID" value="THV42157.1"/>
    <property type="molecule type" value="Genomic_DNA"/>
</dbReference>
<proteinExistence type="predicted"/>
<name>A0A4S8QCB0_9ACTN</name>
<organism evidence="1 2">
    <name type="scientific">Glycomyces buryatensis</name>
    <dbReference type="NCBI Taxonomy" id="2570927"/>
    <lineage>
        <taxon>Bacteria</taxon>
        <taxon>Bacillati</taxon>
        <taxon>Actinomycetota</taxon>
        <taxon>Actinomycetes</taxon>
        <taxon>Glycomycetales</taxon>
        <taxon>Glycomycetaceae</taxon>
        <taxon>Glycomyces</taxon>
    </lineage>
</organism>
<evidence type="ECO:0000313" key="1">
    <source>
        <dbReference type="EMBL" id="THV42157.1"/>
    </source>
</evidence>
<protein>
    <submittedName>
        <fullName evidence="1">Uncharacterized protein</fullName>
    </submittedName>
</protein>
<evidence type="ECO:0000313" key="2">
    <source>
        <dbReference type="Proteomes" id="UP000308760"/>
    </source>
</evidence>